<evidence type="ECO:0000256" key="3">
    <source>
        <dbReference type="ARBA" id="ARBA00022989"/>
    </source>
</evidence>
<evidence type="ECO:0000256" key="1">
    <source>
        <dbReference type="ARBA" id="ARBA00004167"/>
    </source>
</evidence>
<gene>
    <name evidence="6" type="ORF">ENW11_09565</name>
</gene>
<protein>
    <recommendedName>
        <fullName evidence="5">Translocation and assembly module TamB C-terminal domain-containing protein</fullName>
    </recommendedName>
</protein>
<dbReference type="EMBL" id="DTIY01000076">
    <property type="protein sequence ID" value="HGY40035.1"/>
    <property type="molecule type" value="Genomic_DNA"/>
</dbReference>
<keyword evidence="3" id="KW-1133">Transmembrane helix</keyword>
<sequence>MVTGKEGQYTLEGDLVVREAVLDTRGGRAGGSLRLDSLSQVVAKMPFPLKLRLSFQDTLTVKTDFLQLVLSGSVLVHREGEGLVLSGRLDVLQGTYDLIACSIPLEGYIVFTELDGFTPRLYLEGRKSLRGYDLSVSITGPLDSYAVGFSSEPPLSREEILSLLFLGDKDAYVALNRVNLAPFFLKIARFLLEKDFSPSLRPLFDGITFDSESFSRITFEKKLGKNVAFGYTQNLSDGGSAIEMNIDFGKEWSLKLERTESGETEWMLQFSTKF</sequence>
<keyword evidence="2" id="KW-0812">Transmembrane</keyword>
<feature type="domain" description="Translocation and assembly module TamB C-terminal" evidence="5">
    <location>
        <begin position="48"/>
        <end position="274"/>
    </location>
</feature>
<dbReference type="AlphaFoldDB" id="A0A7V4THN2"/>
<dbReference type="GO" id="GO:0009306">
    <property type="term" value="P:protein secretion"/>
    <property type="evidence" value="ECO:0007669"/>
    <property type="project" value="InterPro"/>
</dbReference>
<keyword evidence="4" id="KW-0472">Membrane</keyword>
<dbReference type="InterPro" id="IPR007452">
    <property type="entry name" value="TamB_C"/>
</dbReference>
<name>A0A7V4THN2_9BACT</name>
<comment type="subcellular location">
    <subcellularLocation>
        <location evidence="1">Membrane</location>
        <topology evidence="1">Single-pass membrane protein</topology>
    </subcellularLocation>
</comment>
<proteinExistence type="predicted"/>
<dbReference type="Pfam" id="PF04357">
    <property type="entry name" value="TamB"/>
    <property type="match status" value="1"/>
</dbReference>
<accession>A0A7V4THN2</accession>
<reference evidence="6" key="1">
    <citation type="journal article" date="2020" name="mSystems">
        <title>Genome- and Community-Level Interaction Insights into Carbon Utilization and Element Cycling Functions of Hydrothermarchaeota in Hydrothermal Sediment.</title>
        <authorList>
            <person name="Zhou Z."/>
            <person name="Liu Y."/>
            <person name="Xu W."/>
            <person name="Pan J."/>
            <person name="Luo Z.H."/>
            <person name="Li M."/>
        </authorList>
    </citation>
    <scope>NUCLEOTIDE SEQUENCE [LARGE SCALE GENOMIC DNA]</scope>
    <source>
        <strain evidence="6">SpSt-82</strain>
    </source>
</reference>
<evidence type="ECO:0000259" key="5">
    <source>
        <dbReference type="Pfam" id="PF04357"/>
    </source>
</evidence>
<comment type="caution">
    <text evidence="6">The sequence shown here is derived from an EMBL/GenBank/DDBJ whole genome shotgun (WGS) entry which is preliminary data.</text>
</comment>
<dbReference type="GO" id="GO:0005886">
    <property type="term" value="C:plasma membrane"/>
    <property type="evidence" value="ECO:0007669"/>
    <property type="project" value="InterPro"/>
</dbReference>
<evidence type="ECO:0000256" key="2">
    <source>
        <dbReference type="ARBA" id="ARBA00022692"/>
    </source>
</evidence>
<evidence type="ECO:0000313" key="6">
    <source>
        <dbReference type="EMBL" id="HGY40035.1"/>
    </source>
</evidence>
<organism evidence="6">
    <name type="scientific">Candidatus Caldatribacterium saccharofermentans</name>
    <dbReference type="NCBI Taxonomy" id="1454753"/>
    <lineage>
        <taxon>Bacteria</taxon>
        <taxon>Pseudomonadati</taxon>
        <taxon>Atribacterota</taxon>
        <taxon>Atribacteria</taxon>
        <taxon>Atribacterales</taxon>
        <taxon>Candidatus Caldatribacteriaceae</taxon>
        <taxon>Candidatus Caldatribacterium</taxon>
    </lineage>
</organism>
<evidence type="ECO:0000256" key="4">
    <source>
        <dbReference type="ARBA" id="ARBA00023136"/>
    </source>
</evidence>